<name>A0A7T8HLZ8_CALRO</name>
<dbReference type="Proteomes" id="UP000595437">
    <property type="component" value="Chromosome 3"/>
</dbReference>
<evidence type="ECO:0000313" key="2">
    <source>
        <dbReference type="Proteomes" id="UP000595437"/>
    </source>
</evidence>
<proteinExistence type="predicted"/>
<keyword evidence="2" id="KW-1185">Reference proteome</keyword>
<dbReference type="EMBL" id="CP045892">
    <property type="protein sequence ID" value="QQP52532.1"/>
    <property type="molecule type" value="Genomic_DNA"/>
</dbReference>
<dbReference type="AlphaFoldDB" id="A0A7T8HLZ8"/>
<protein>
    <submittedName>
        <fullName evidence="1">Uncharacterized protein</fullName>
    </submittedName>
</protein>
<organism evidence="1 2">
    <name type="scientific">Caligus rogercresseyi</name>
    <name type="common">Sea louse</name>
    <dbReference type="NCBI Taxonomy" id="217165"/>
    <lineage>
        <taxon>Eukaryota</taxon>
        <taxon>Metazoa</taxon>
        <taxon>Ecdysozoa</taxon>
        <taxon>Arthropoda</taxon>
        <taxon>Crustacea</taxon>
        <taxon>Multicrustacea</taxon>
        <taxon>Hexanauplia</taxon>
        <taxon>Copepoda</taxon>
        <taxon>Siphonostomatoida</taxon>
        <taxon>Caligidae</taxon>
        <taxon>Caligus</taxon>
    </lineage>
</organism>
<accession>A0A7T8HLZ8</accession>
<gene>
    <name evidence="1" type="ORF">FKW44_004711</name>
</gene>
<evidence type="ECO:0000313" key="1">
    <source>
        <dbReference type="EMBL" id="QQP52532.1"/>
    </source>
</evidence>
<reference evidence="2" key="1">
    <citation type="submission" date="2021-01" db="EMBL/GenBank/DDBJ databases">
        <title>Caligus Genome Assembly.</title>
        <authorList>
            <person name="Gallardo-Escarate C."/>
        </authorList>
    </citation>
    <scope>NUCLEOTIDE SEQUENCE [LARGE SCALE GENOMIC DNA]</scope>
</reference>
<sequence>MNLLDYFFKESWRESGLPHQPQKYQCPQVHHHPPLAVVDPADMVNTFKSY</sequence>